<feature type="chain" id="PRO_5025559985" evidence="1">
    <location>
        <begin position="21"/>
        <end position="91"/>
    </location>
</feature>
<dbReference type="Proteomes" id="UP000799778">
    <property type="component" value="Unassembled WGS sequence"/>
</dbReference>
<keyword evidence="3" id="KW-1185">Reference proteome</keyword>
<gene>
    <name evidence="2" type="ORF">BU24DRAFT_200753</name>
</gene>
<dbReference type="EMBL" id="ML978069">
    <property type="protein sequence ID" value="KAF2016378.1"/>
    <property type="molecule type" value="Genomic_DNA"/>
</dbReference>
<accession>A0A6A5XSU7</accession>
<name>A0A6A5XSU7_9PLEO</name>
<proteinExistence type="predicted"/>
<reference evidence="2" key="1">
    <citation type="journal article" date="2020" name="Stud. Mycol.">
        <title>101 Dothideomycetes genomes: a test case for predicting lifestyles and emergence of pathogens.</title>
        <authorList>
            <person name="Haridas S."/>
            <person name="Albert R."/>
            <person name="Binder M."/>
            <person name="Bloem J."/>
            <person name="Labutti K."/>
            <person name="Salamov A."/>
            <person name="Andreopoulos B."/>
            <person name="Baker S."/>
            <person name="Barry K."/>
            <person name="Bills G."/>
            <person name="Bluhm B."/>
            <person name="Cannon C."/>
            <person name="Castanera R."/>
            <person name="Culley D."/>
            <person name="Daum C."/>
            <person name="Ezra D."/>
            <person name="Gonzalez J."/>
            <person name="Henrissat B."/>
            <person name="Kuo A."/>
            <person name="Liang C."/>
            <person name="Lipzen A."/>
            <person name="Lutzoni F."/>
            <person name="Magnuson J."/>
            <person name="Mondo S."/>
            <person name="Nolan M."/>
            <person name="Ohm R."/>
            <person name="Pangilinan J."/>
            <person name="Park H.-J."/>
            <person name="Ramirez L."/>
            <person name="Alfaro M."/>
            <person name="Sun H."/>
            <person name="Tritt A."/>
            <person name="Yoshinaga Y."/>
            <person name="Zwiers L.-H."/>
            <person name="Turgeon B."/>
            <person name="Goodwin S."/>
            <person name="Spatafora J."/>
            <person name="Crous P."/>
            <person name="Grigoriev I."/>
        </authorList>
    </citation>
    <scope>NUCLEOTIDE SEQUENCE</scope>
    <source>
        <strain evidence="2">CBS 175.79</strain>
    </source>
</reference>
<evidence type="ECO:0000313" key="3">
    <source>
        <dbReference type="Proteomes" id="UP000799778"/>
    </source>
</evidence>
<dbReference type="AlphaFoldDB" id="A0A6A5XSU7"/>
<protein>
    <submittedName>
        <fullName evidence="2">Uncharacterized protein</fullName>
    </submittedName>
</protein>
<evidence type="ECO:0000313" key="2">
    <source>
        <dbReference type="EMBL" id="KAF2016378.1"/>
    </source>
</evidence>
<feature type="signal peptide" evidence="1">
    <location>
        <begin position="1"/>
        <end position="20"/>
    </location>
</feature>
<organism evidence="2 3">
    <name type="scientific">Aaosphaeria arxii CBS 175.79</name>
    <dbReference type="NCBI Taxonomy" id="1450172"/>
    <lineage>
        <taxon>Eukaryota</taxon>
        <taxon>Fungi</taxon>
        <taxon>Dikarya</taxon>
        <taxon>Ascomycota</taxon>
        <taxon>Pezizomycotina</taxon>
        <taxon>Dothideomycetes</taxon>
        <taxon>Pleosporomycetidae</taxon>
        <taxon>Pleosporales</taxon>
        <taxon>Pleosporales incertae sedis</taxon>
        <taxon>Aaosphaeria</taxon>
    </lineage>
</organism>
<keyword evidence="1" id="KW-0732">Signal</keyword>
<dbReference type="GeneID" id="54279212"/>
<dbReference type="RefSeq" id="XP_033384717.1">
    <property type="nucleotide sequence ID" value="XM_033521815.1"/>
</dbReference>
<sequence>MINLACTFVCMQIRLVTVLSRPPPLPISPHLTSPTPARSLAQCGSAAMWGTAPPTFPRSPPIPNSIFLHGICDDLAALRSHPAFPIPFPIH</sequence>
<evidence type="ECO:0000256" key="1">
    <source>
        <dbReference type="SAM" id="SignalP"/>
    </source>
</evidence>